<dbReference type="Proteomes" id="UP000295292">
    <property type="component" value="Unassembled WGS sequence"/>
</dbReference>
<name>A0A4R6W8Q2_9SPHI</name>
<dbReference type="Gene3D" id="1.25.40.390">
    <property type="match status" value="2"/>
</dbReference>
<evidence type="ECO:0000313" key="2">
    <source>
        <dbReference type="Proteomes" id="UP000295292"/>
    </source>
</evidence>
<comment type="caution">
    <text evidence="1">The sequence shown here is derived from an EMBL/GenBank/DDBJ whole genome shotgun (WGS) entry which is preliminary data.</text>
</comment>
<keyword evidence="2" id="KW-1185">Reference proteome</keyword>
<dbReference type="AlphaFoldDB" id="A0A4R6W8Q2"/>
<dbReference type="InterPro" id="IPR011990">
    <property type="entry name" value="TPR-like_helical_dom_sf"/>
</dbReference>
<protein>
    <submittedName>
        <fullName evidence="1">SusD-like starch-binding protein associating with outer membrane</fullName>
    </submittedName>
</protein>
<proteinExistence type="predicted"/>
<reference evidence="1 2" key="1">
    <citation type="submission" date="2019-03" db="EMBL/GenBank/DDBJ databases">
        <title>Genomic Encyclopedia of Archaeal and Bacterial Type Strains, Phase II (KMG-II): from individual species to whole genera.</title>
        <authorList>
            <person name="Goeker M."/>
        </authorList>
    </citation>
    <scope>NUCLEOTIDE SEQUENCE [LARGE SCALE GENOMIC DNA]</scope>
    <source>
        <strain evidence="1 2">DSM 28353</strain>
    </source>
</reference>
<dbReference type="RefSeq" id="WP_133586137.1">
    <property type="nucleotide sequence ID" value="NZ_SNYV01000017.1"/>
</dbReference>
<sequence>MKKLSFIIGAILMLNMTSCEKWLDVNENPSQANDEVPSPDLRLRSIQMQFVDAYESSGTRASWMTQNITKVGGNTNNDLIARWDFPLASTTWPYQAWFVYTAGNLEPLIKKATEEEAWHYVGAAQLIHAWGFMLMLDLYGEMPYTNALGSDVTPAYDDGKTIFYGCLDMLDKAIVNLSKQQGAAATPLSGGDIWNKGDAQRWIKLAYGLKARWLNNLTKKSFYDPDAVLAALEKAPQSNGDNTTMDAINTEETSISGIVRSMQHGNLGGTGNRVSKWYTDLLTNKFSGGSGVQDPRATRIIPSAEFYDAVSGKKEWRLSQGVDLINSNIRTLGGPVAYEIMATKRDPETKHPSGYVRAGSAAEAGTSAFTNRWFTTNATPARQGDSVYVSVYSDRQDWIAAILEPRKDSDTKNDHYIASRYNGITRVNPNFGASTANINSTGSFYIRADAPAHLLAYHEMCFIKAEALFRKGDAGSALIAYKDGIKAHMEAMNEKLKSYDQSKYGKQVISGAEIDAFLLSKAVAQSAGELTMAKIMQQKQIAMSLTMQNWNDMRRFNYSAPDSKYGVVYPDFARPFEVASATAAECYPGGSPSDVRYWPRRIQQCSHERNYNSENWKASHPEANLRSIISAPVWWDIVE</sequence>
<dbReference type="SUPFAM" id="SSF48452">
    <property type="entry name" value="TPR-like"/>
    <property type="match status" value="1"/>
</dbReference>
<dbReference type="Pfam" id="PF12771">
    <property type="entry name" value="SusD-like_2"/>
    <property type="match status" value="2"/>
</dbReference>
<gene>
    <name evidence="1" type="ORF">CLV99_3980</name>
</gene>
<organism evidence="1 2">
    <name type="scientific">Sphingobacterium yanglingense</name>
    <dbReference type="NCBI Taxonomy" id="1437280"/>
    <lineage>
        <taxon>Bacteria</taxon>
        <taxon>Pseudomonadati</taxon>
        <taxon>Bacteroidota</taxon>
        <taxon>Sphingobacteriia</taxon>
        <taxon>Sphingobacteriales</taxon>
        <taxon>Sphingobacteriaceae</taxon>
        <taxon>Sphingobacterium</taxon>
    </lineage>
</organism>
<dbReference type="EMBL" id="SNYV01000017">
    <property type="protein sequence ID" value="TDQ75375.1"/>
    <property type="molecule type" value="Genomic_DNA"/>
</dbReference>
<accession>A0A4R6W8Q2</accession>
<dbReference type="InterPro" id="IPR041662">
    <property type="entry name" value="SusD-like_2"/>
</dbReference>
<dbReference type="OrthoDB" id="9766256at2"/>
<evidence type="ECO:0000313" key="1">
    <source>
        <dbReference type="EMBL" id="TDQ75375.1"/>
    </source>
</evidence>